<dbReference type="EMBL" id="AMZH03008013">
    <property type="protein sequence ID" value="RRT59914.1"/>
    <property type="molecule type" value="Genomic_DNA"/>
</dbReference>
<comment type="caution">
    <text evidence="1">The sequence shown here is derived from an EMBL/GenBank/DDBJ whole genome shotgun (WGS) entry which is preliminary data.</text>
</comment>
<proteinExistence type="predicted"/>
<sequence>MIESLFGRRKRGGAEDIDWPVSVWAPQRQSGRLKLRRVLLLLLQASIPSDALPHFSLWAQPFKARAPPVSTRLTNLQPGGALAGPAPANPKPPAPIELSVHATSRVWDPPSFYSNTKQRGDKGRREGLQLAFGVCAVQVIRRDLTRLGYEPLRNTVTDAALGRGGREYSTVKIPSLMRIKR</sequence>
<dbReference type="AlphaFoldDB" id="A0A426Z7E6"/>
<dbReference type="Proteomes" id="UP000287651">
    <property type="component" value="Unassembled WGS sequence"/>
</dbReference>
<evidence type="ECO:0000313" key="2">
    <source>
        <dbReference type="Proteomes" id="UP000287651"/>
    </source>
</evidence>
<gene>
    <name evidence="1" type="ORF">B296_00024869</name>
</gene>
<organism evidence="1 2">
    <name type="scientific">Ensete ventricosum</name>
    <name type="common">Abyssinian banana</name>
    <name type="synonym">Musa ensete</name>
    <dbReference type="NCBI Taxonomy" id="4639"/>
    <lineage>
        <taxon>Eukaryota</taxon>
        <taxon>Viridiplantae</taxon>
        <taxon>Streptophyta</taxon>
        <taxon>Embryophyta</taxon>
        <taxon>Tracheophyta</taxon>
        <taxon>Spermatophyta</taxon>
        <taxon>Magnoliopsida</taxon>
        <taxon>Liliopsida</taxon>
        <taxon>Zingiberales</taxon>
        <taxon>Musaceae</taxon>
        <taxon>Ensete</taxon>
    </lineage>
</organism>
<reference evidence="1 2" key="1">
    <citation type="journal article" date="2014" name="Agronomy (Basel)">
        <title>A Draft Genome Sequence for Ensete ventricosum, the Drought-Tolerant Tree Against Hunger.</title>
        <authorList>
            <person name="Harrison J."/>
            <person name="Moore K.A."/>
            <person name="Paszkiewicz K."/>
            <person name="Jones T."/>
            <person name="Grant M."/>
            <person name="Ambacheew D."/>
            <person name="Muzemil S."/>
            <person name="Studholme D.J."/>
        </authorList>
    </citation>
    <scope>NUCLEOTIDE SEQUENCE [LARGE SCALE GENOMIC DNA]</scope>
</reference>
<name>A0A426Z7E6_ENSVE</name>
<accession>A0A426Z7E6</accession>
<protein>
    <submittedName>
        <fullName evidence="1">Uncharacterized protein</fullName>
    </submittedName>
</protein>
<evidence type="ECO:0000313" key="1">
    <source>
        <dbReference type="EMBL" id="RRT59914.1"/>
    </source>
</evidence>